<dbReference type="RefSeq" id="WP_061114664.1">
    <property type="nucleotide sequence ID" value="NZ_AP022949.1"/>
</dbReference>
<dbReference type="EMBL" id="LOMT01000123">
    <property type="protein sequence ID" value="KXX90070.1"/>
    <property type="molecule type" value="Genomic_DNA"/>
</dbReference>
<reference evidence="1 2" key="1">
    <citation type="submission" date="2015-12" db="EMBL/GenBank/DDBJ databases">
        <title>Bacillus cereus Group isolate.</title>
        <authorList>
            <person name="Kovac J."/>
        </authorList>
    </citation>
    <scope>NUCLEOTIDE SEQUENCE [LARGE SCALE GENOMIC DNA]</scope>
    <source>
        <strain evidence="1 2">FSL W8-0275</strain>
    </source>
</reference>
<proteinExistence type="predicted"/>
<name>A0A150AYX9_BACCE</name>
<organism evidence="1 2">
    <name type="scientific">Bacillus cereus</name>
    <dbReference type="NCBI Taxonomy" id="1396"/>
    <lineage>
        <taxon>Bacteria</taxon>
        <taxon>Bacillati</taxon>
        <taxon>Bacillota</taxon>
        <taxon>Bacilli</taxon>
        <taxon>Bacillales</taxon>
        <taxon>Bacillaceae</taxon>
        <taxon>Bacillus</taxon>
        <taxon>Bacillus cereus group</taxon>
    </lineage>
</organism>
<evidence type="ECO:0000313" key="2">
    <source>
        <dbReference type="Proteomes" id="UP000075591"/>
    </source>
</evidence>
<evidence type="ECO:0000313" key="1">
    <source>
        <dbReference type="EMBL" id="KXX90070.1"/>
    </source>
</evidence>
<sequence length="160" mass="19335">MRLSKAEITFLKELDKYAQYKRADNSSKLERLMDLGLIGESYGLYYTTKKARDLFERLEEERKQKIEAVVLRDKAFVVDTTEEINRLRAENEQLKKAVSFQDEFIDWSRKHFEDLIMNLDINIDKYGYSNYKDKDDYIDANVSSLYNRFYQRYKQKFPIF</sequence>
<protein>
    <submittedName>
        <fullName evidence="1">Uncharacterized protein</fullName>
    </submittedName>
</protein>
<comment type="caution">
    <text evidence="1">The sequence shown here is derived from an EMBL/GenBank/DDBJ whole genome shotgun (WGS) entry which is preliminary data.</text>
</comment>
<dbReference type="AlphaFoldDB" id="A0A150AYX9"/>
<accession>A0A150AYX9</accession>
<gene>
    <name evidence="1" type="ORF">AT274_01555</name>
</gene>
<dbReference type="Proteomes" id="UP000075591">
    <property type="component" value="Unassembled WGS sequence"/>
</dbReference>